<keyword evidence="2" id="KW-0902">Two-component regulatory system</keyword>
<dbReference type="Gene3D" id="1.10.10.10">
    <property type="entry name" value="Winged helix-like DNA-binding domain superfamily/Winged helix DNA-binding domain"/>
    <property type="match status" value="1"/>
</dbReference>
<dbReference type="CDD" id="cd00383">
    <property type="entry name" value="trans_reg_C"/>
    <property type="match status" value="1"/>
</dbReference>
<dbReference type="InterPro" id="IPR001867">
    <property type="entry name" value="OmpR/PhoB-type_DNA-bd"/>
</dbReference>
<reference evidence="8" key="1">
    <citation type="submission" date="2016-10" db="EMBL/GenBank/DDBJ databases">
        <authorList>
            <person name="de Groot N.N."/>
        </authorList>
    </citation>
    <scope>NUCLEOTIDE SEQUENCE</scope>
</reference>
<proteinExistence type="predicted"/>
<dbReference type="GO" id="GO:0006355">
    <property type="term" value="P:regulation of DNA-templated transcription"/>
    <property type="evidence" value="ECO:0007669"/>
    <property type="project" value="InterPro"/>
</dbReference>
<accession>A0A1W1B8A5</accession>
<dbReference type="AlphaFoldDB" id="A0A1W1B8A5"/>
<dbReference type="InterPro" id="IPR001789">
    <property type="entry name" value="Sig_transdc_resp-reg_receiver"/>
</dbReference>
<dbReference type="Gene3D" id="3.40.50.2300">
    <property type="match status" value="1"/>
</dbReference>
<keyword evidence="4" id="KW-0238">DNA-binding</keyword>
<keyword evidence="1" id="KW-0597">Phosphoprotein</keyword>
<dbReference type="SUPFAM" id="SSF52172">
    <property type="entry name" value="CheY-like"/>
    <property type="match status" value="1"/>
</dbReference>
<evidence type="ECO:0000313" key="8">
    <source>
        <dbReference type="EMBL" id="SFV49744.1"/>
    </source>
</evidence>
<dbReference type="GO" id="GO:0005829">
    <property type="term" value="C:cytosol"/>
    <property type="evidence" value="ECO:0007669"/>
    <property type="project" value="TreeGrafter"/>
</dbReference>
<dbReference type="GO" id="GO:0000156">
    <property type="term" value="F:phosphorelay response regulator activity"/>
    <property type="evidence" value="ECO:0007669"/>
    <property type="project" value="TreeGrafter"/>
</dbReference>
<dbReference type="GO" id="GO:0000976">
    <property type="term" value="F:transcription cis-regulatory region binding"/>
    <property type="evidence" value="ECO:0007669"/>
    <property type="project" value="TreeGrafter"/>
</dbReference>
<evidence type="ECO:0000259" key="7">
    <source>
        <dbReference type="PROSITE" id="PS51755"/>
    </source>
</evidence>
<dbReference type="PANTHER" id="PTHR48111:SF1">
    <property type="entry name" value="TWO-COMPONENT RESPONSE REGULATOR ORR33"/>
    <property type="match status" value="1"/>
</dbReference>
<dbReference type="PROSITE" id="PS51755">
    <property type="entry name" value="OMPR_PHOB"/>
    <property type="match status" value="1"/>
</dbReference>
<keyword evidence="3" id="KW-0805">Transcription regulation</keyword>
<dbReference type="EMBL" id="FPHB01000001">
    <property type="protein sequence ID" value="SFV49744.1"/>
    <property type="molecule type" value="Genomic_DNA"/>
</dbReference>
<dbReference type="InterPro" id="IPR039420">
    <property type="entry name" value="WalR-like"/>
</dbReference>
<protein>
    <submittedName>
        <fullName evidence="8">Putative two-component response regulator</fullName>
    </submittedName>
</protein>
<dbReference type="SMART" id="SM00862">
    <property type="entry name" value="Trans_reg_C"/>
    <property type="match status" value="1"/>
</dbReference>
<evidence type="ECO:0000256" key="5">
    <source>
        <dbReference type="ARBA" id="ARBA00023163"/>
    </source>
</evidence>
<dbReference type="InterPro" id="IPR011006">
    <property type="entry name" value="CheY-like_superfamily"/>
</dbReference>
<dbReference type="InterPro" id="IPR036388">
    <property type="entry name" value="WH-like_DNA-bd_sf"/>
</dbReference>
<evidence type="ECO:0000259" key="6">
    <source>
        <dbReference type="PROSITE" id="PS50110"/>
    </source>
</evidence>
<evidence type="ECO:0000256" key="3">
    <source>
        <dbReference type="ARBA" id="ARBA00023015"/>
    </source>
</evidence>
<evidence type="ECO:0000256" key="2">
    <source>
        <dbReference type="ARBA" id="ARBA00023012"/>
    </source>
</evidence>
<dbReference type="SMART" id="SM00448">
    <property type="entry name" value="REC"/>
    <property type="match status" value="1"/>
</dbReference>
<dbReference type="Pfam" id="PF00486">
    <property type="entry name" value="Trans_reg_C"/>
    <property type="match status" value="1"/>
</dbReference>
<keyword evidence="5" id="KW-0804">Transcription</keyword>
<sequence>MTLLYAEDEEITRKNYANYMARFFDEVYEAGDGKEALEIYEVKRPDILLLDIDMPCIDGLEVASRIREKDKKCRIIMLTAIKDVDKLIFATELNLTKYLPKPINRKELKDALFLAKEQILSEKKVIINDTMQWDKQSSELYKNHQRVKLTKYETRFFKLLMKKPGHIYTQEEIITFVWGEDALLDYNPTRLKDLVKRVRRKLTQNCIENIYSQGYRIILS</sequence>
<dbReference type="GO" id="GO:0032993">
    <property type="term" value="C:protein-DNA complex"/>
    <property type="evidence" value="ECO:0007669"/>
    <property type="project" value="TreeGrafter"/>
</dbReference>
<dbReference type="Pfam" id="PF00072">
    <property type="entry name" value="Response_reg"/>
    <property type="match status" value="1"/>
</dbReference>
<gene>
    <name evidence="8" type="ORF">MNB_SM-7-1442</name>
</gene>
<dbReference type="PROSITE" id="PS50110">
    <property type="entry name" value="RESPONSE_REGULATORY"/>
    <property type="match status" value="1"/>
</dbReference>
<feature type="domain" description="Response regulatory" evidence="6">
    <location>
        <begin position="2"/>
        <end position="116"/>
    </location>
</feature>
<evidence type="ECO:0000256" key="4">
    <source>
        <dbReference type="ARBA" id="ARBA00023125"/>
    </source>
</evidence>
<feature type="domain" description="OmpR/PhoB-type" evidence="7">
    <location>
        <begin position="122"/>
        <end position="219"/>
    </location>
</feature>
<evidence type="ECO:0000256" key="1">
    <source>
        <dbReference type="ARBA" id="ARBA00022553"/>
    </source>
</evidence>
<organism evidence="8">
    <name type="scientific">hydrothermal vent metagenome</name>
    <dbReference type="NCBI Taxonomy" id="652676"/>
    <lineage>
        <taxon>unclassified sequences</taxon>
        <taxon>metagenomes</taxon>
        <taxon>ecological metagenomes</taxon>
    </lineage>
</organism>
<name>A0A1W1B8A5_9ZZZZ</name>
<dbReference type="PANTHER" id="PTHR48111">
    <property type="entry name" value="REGULATOR OF RPOS"/>
    <property type="match status" value="1"/>
</dbReference>